<accession>A0A7C1HWQ9</accession>
<dbReference type="Gene3D" id="3.90.550.10">
    <property type="entry name" value="Spore Coat Polysaccharide Biosynthesis Protein SpsA, Chain A"/>
    <property type="match status" value="1"/>
</dbReference>
<dbReference type="PANTHER" id="PTHR22572">
    <property type="entry name" value="SUGAR-1-PHOSPHATE GUANYL TRANSFERASE"/>
    <property type="match status" value="1"/>
</dbReference>
<dbReference type="AlphaFoldDB" id="A0A7C1HWQ9"/>
<feature type="domain" description="Nucleotidyl transferase" evidence="1">
    <location>
        <begin position="37"/>
        <end position="273"/>
    </location>
</feature>
<reference evidence="2" key="1">
    <citation type="journal article" date="2020" name="mSystems">
        <title>Genome- and Community-Level Interaction Insights into Carbon Utilization and Element Cycling Functions of Hydrothermarchaeota in Hydrothermal Sediment.</title>
        <authorList>
            <person name="Zhou Z."/>
            <person name="Liu Y."/>
            <person name="Xu W."/>
            <person name="Pan J."/>
            <person name="Luo Z.H."/>
            <person name="Li M."/>
        </authorList>
    </citation>
    <scope>NUCLEOTIDE SEQUENCE [LARGE SCALE GENOMIC DNA]</scope>
    <source>
        <strain evidence="2">SpSt-1219</strain>
    </source>
</reference>
<dbReference type="SUPFAM" id="SSF53448">
    <property type="entry name" value="Nucleotide-diphospho-sugar transferases"/>
    <property type="match status" value="1"/>
</dbReference>
<evidence type="ECO:0000259" key="1">
    <source>
        <dbReference type="Pfam" id="PF00483"/>
    </source>
</evidence>
<dbReference type="InterPro" id="IPR005835">
    <property type="entry name" value="NTP_transferase_dom"/>
</dbReference>
<evidence type="ECO:0000313" key="2">
    <source>
        <dbReference type="EMBL" id="HDQ88539.1"/>
    </source>
</evidence>
<dbReference type="InterPro" id="IPR050486">
    <property type="entry name" value="Mannose-1P_guanyltransferase"/>
</dbReference>
<comment type="caution">
    <text evidence="2">The sequence shown here is derived from an EMBL/GenBank/DDBJ whole genome shotgun (WGS) entry which is preliminary data.</text>
</comment>
<dbReference type="InterPro" id="IPR029044">
    <property type="entry name" value="Nucleotide-diphossugar_trans"/>
</dbReference>
<sequence length="279" mass="31639">MKKALQDLKESVCKINNPKETSPEKIQKFMENVQVALMAGGESSRFREVLESQDVNKNAYKLPNGETMIERVIQMYAKAGIKNFTALVYHKAESIVETLGDGENYGVTIKYSYDPEKPVGKGGAVRNALENGSLNPNKHLIVHNPDDVIVNFEDNFVEHVVRGHLEGIEKGMEATIVVVEETPYAFTGMGIRNNIVENIEMYPMIPIPTHIGVTVFSPEIYEYFPNLFDYAKKTDFEKVLFPILAEKKKLFAVNIPNDAWIPVNNLKSYKSFVEYLEKR</sequence>
<name>A0A7C1HWQ9_UNCKA</name>
<dbReference type="Proteomes" id="UP000886066">
    <property type="component" value="Unassembled WGS sequence"/>
</dbReference>
<dbReference type="EMBL" id="DSDM01000007">
    <property type="protein sequence ID" value="HDQ88539.1"/>
    <property type="molecule type" value="Genomic_DNA"/>
</dbReference>
<organism evidence="2">
    <name type="scientific">candidate division WWE3 bacterium</name>
    <dbReference type="NCBI Taxonomy" id="2053526"/>
    <lineage>
        <taxon>Bacteria</taxon>
        <taxon>Katanobacteria</taxon>
    </lineage>
</organism>
<proteinExistence type="predicted"/>
<protein>
    <recommendedName>
        <fullName evidence="1">Nucleotidyl transferase domain-containing protein</fullName>
    </recommendedName>
</protein>
<gene>
    <name evidence="2" type="ORF">ENN92_00090</name>
</gene>
<dbReference type="Pfam" id="PF00483">
    <property type="entry name" value="NTP_transferase"/>
    <property type="match status" value="1"/>
</dbReference>